<dbReference type="Proteomes" id="UP000070366">
    <property type="component" value="Unassembled WGS sequence"/>
</dbReference>
<evidence type="ECO:0000313" key="1">
    <source>
        <dbReference type="EMBL" id="KXK66671.1"/>
    </source>
</evidence>
<dbReference type="KEGG" id="cmiu:B1H56_07105"/>
<protein>
    <submittedName>
        <fullName evidence="1">Uncharacterized protein</fullName>
    </submittedName>
</protein>
<dbReference type="AlphaFoldDB" id="A0A136Q7L0"/>
<accession>A0A136Q7L0</accession>
<dbReference type="OrthoDB" id="1778418at2"/>
<sequence length="92" mass="10073">MTPDAVVSTRCWRNPFSLPSTTGKCSKCQTPGQKNSLLAYYYNRQGAKWPGAEPDNKKSSKSFSRLTAFAGRVGGGWYSVFMTCPVVRQAGT</sequence>
<proteinExistence type="predicted"/>
<organism evidence="1 2">
    <name type="scientific">Christensenella minuta</name>
    <dbReference type="NCBI Taxonomy" id="626937"/>
    <lineage>
        <taxon>Bacteria</taxon>
        <taxon>Bacillati</taxon>
        <taxon>Bacillota</taxon>
        <taxon>Clostridia</taxon>
        <taxon>Christensenellales</taxon>
        <taxon>Christensenellaceae</taxon>
        <taxon>Christensenella</taxon>
    </lineage>
</organism>
<evidence type="ECO:0000313" key="2">
    <source>
        <dbReference type="Proteomes" id="UP000070366"/>
    </source>
</evidence>
<comment type="caution">
    <text evidence="1">The sequence shown here is derived from an EMBL/GenBank/DDBJ whole genome shotgun (WGS) entry which is preliminary data.</text>
</comment>
<name>A0A136Q7L0_9FIRM</name>
<reference evidence="1 2" key="1">
    <citation type="submission" date="2016-02" db="EMBL/GenBank/DDBJ databases">
        <authorList>
            <person name="Wen L."/>
            <person name="He K."/>
            <person name="Yang H."/>
        </authorList>
    </citation>
    <scope>NUCLEOTIDE SEQUENCE [LARGE SCALE GENOMIC DNA]</scope>
    <source>
        <strain evidence="1 2">DSM 22607</strain>
    </source>
</reference>
<dbReference type="EMBL" id="LSZW01000035">
    <property type="protein sequence ID" value="KXK66671.1"/>
    <property type="molecule type" value="Genomic_DNA"/>
</dbReference>
<gene>
    <name evidence="1" type="ORF">HMPREF3293_00502</name>
</gene>
<keyword evidence="2" id="KW-1185">Reference proteome</keyword>